<evidence type="ECO:0000313" key="2">
    <source>
        <dbReference type="Proteomes" id="UP000558488"/>
    </source>
</evidence>
<dbReference type="EMBL" id="JACAGB010000005">
    <property type="protein sequence ID" value="KAF6363057.1"/>
    <property type="molecule type" value="Genomic_DNA"/>
</dbReference>
<name>A0A7J7YLZ0_PIPKU</name>
<sequence length="172" mass="19492">MQMCFYGKYSKIKLDQLNREQNSRVNIFLAMDGQYSKGCSSLVSFKLFFFTPSHSKKYILCHDPNIYIHTHSLPKLHVIPSDTCYSILLCFILFKECCSQSTKLISSPLKGCNPELEKCCSQPEQCPQVPALALLSLNGTFQAGYLLAWHPLFVIIKLLSVHVNNVGPKWLA</sequence>
<comment type="caution">
    <text evidence="1">The sequence shown here is derived from an EMBL/GenBank/DDBJ whole genome shotgun (WGS) entry which is preliminary data.</text>
</comment>
<organism evidence="1 2">
    <name type="scientific">Pipistrellus kuhlii</name>
    <name type="common">Kuhl's pipistrelle</name>
    <dbReference type="NCBI Taxonomy" id="59472"/>
    <lineage>
        <taxon>Eukaryota</taxon>
        <taxon>Metazoa</taxon>
        <taxon>Chordata</taxon>
        <taxon>Craniata</taxon>
        <taxon>Vertebrata</taxon>
        <taxon>Euteleostomi</taxon>
        <taxon>Mammalia</taxon>
        <taxon>Eutheria</taxon>
        <taxon>Laurasiatheria</taxon>
        <taxon>Chiroptera</taxon>
        <taxon>Yangochiroptera</taxon>
        <taxon>Vespertilionidae</taxon>
        <taxon>Pipistrellus</taxon>
    </lineage>
</organism>
<proteinExistence type="predicted"/>
<reference evidence="1 2" key="1">
    <citation type="journal article" date="2020" name="Nature">
        <title>Six reference-quality genomes reveal evolution of bat adaptations.</title>
        <authorList>
            <person name="Jebb D."/>
            <person name="Huang Z."/>
            <person name="Pippel M."/>
            <person name="Hughes G.M."/>
            <person name="Lavrichenko K."/>
            <person name="Devanna P."/>
            <person name="Winkler S."/>
            <person name="Jermiin L.S."/>
            <person name="Skirmuntt E.C."/>
            <person name="Katzourakis A."/>
            <person name="Burkitt-Gray L."/>
            <person name="Ray D.A."/>
            <person name="Sullivan K.A.M."/>
            <person name="Roscito J.G."/>
            <person name="Kirilenko B.M."/>
            <person name="Davalos L.M."/>
            <person name="Corthals A.P."/>
            <person name="Power M.L."/>
            <person name="Jones G."/>
            <person name="Ransome R.D."/>
            <person name="Dechmann D.K.N."/>
            <person name="Locatelli A.G."/>
            <person name="Puechmaille S.J."/>
            <person name="Fedrigo O."/>
            <person name="Jarvis E.D."/>
            <person name="Hiller M."/>
            <person name="Vernes S.C."/>
            <person name="Myers E.W."/>
            <person name="Teeling E.C."/>
        </authorList>
    </citation>
    <scope>NUCLEOTIDE SEQUENCE [LARGE SCALE GENOMIC DNA]</scope>
    <source>
        <strain evidence="1">MPipKuh1</strain>
        <tissue evidence="1">Flight muscle</tissue>
    </source>
</reference>
<gene>
    <name evidence="1" type="ORF">mPipKuh1_010057</name>
</gene>
<dbReference type="AlphaFoldDB" id="A0A7J7YLZ0"/>
<dbReference type="Proteomes" id="UP000558488">
    <property type="component" value="Unassembled WGS sequence"/>
</dbReference>
<accession>A0A7J7YLZ0</accession>
<keyword evidence="2" id="KW-1185">Reference proteome</keyword>
<evidence type="ECO:0000313" key="1">
    <source>
        <dbReference type="EMBL" id="KAF6363057.1"/>
    </source>
</evidence>
<protein>
    <submittedName>
        <fullName evidence="1">Uncharacterized protein</fullName>
    </submittedName>
</protein>